<proteinExistence type="predicted"/>
<organism evidence="7 8">
    <name type="scientific">Nocardiopsis sediminis</name>
    <dbReference type="NCBI Taxonomy" id="1778267"/>
    <lineage>
        <taxon>Bacteria</taxon>
        <taxon>Bacillati</taxon>
        <taxon>Actinomycetota</taxon>
        <taxon>Actinomycetes</taxon>
        <taxon>Streptosporangiales</taxon>
        <taxon>Nocardiopsidaceae</taxon>
        <taxon>Nocardiopsis</taxon>
    </lineage>
</organism>
<feature type="domain" description="HTH tetR-type" evidence="6">
    <location>
        <begin position="81"/>
        <end position="141"/>
    </location>
</feature>
<evidence type="ECO:0000256" key="5">
    <source>
        <dbReference type="SAM" id="MobiDB-lite"/>
    </source>
</evidence>
<evidence type="ECO:0000256" key="2">
    <source>
        <dbReference type="ARBA" id="ARBA00023125"/>
    </source>
</evidence>
<gene>
    <name evidence="7" type="ORF">ACFOVU_08620</name>
</gene>
<evidence type="ECO:0000256" key="3">
    <source>
        <dbReference type="ARBA" id="ARBA00023163"/>
    </source>
</evidence>
<dbReference type="PANTHER" id="PTHR30055">
    <property type="entry name" value="HTH-TYPE TRANSCRIPTIONAL REGULATOR RUTR"/>
    <property type="match status" value="1"/>
</dbReference>
<evidence type="ECO:0000313" key="8">
    <source>
        <dbReference type="Proteomes" id="UP001595847"/>
    </source>
</evidence>
<keyword evidence="1" id="KW-0805">Transcription regulation</keyword>
<dbReference type="InterPro" id="IPR036271">
    <property type="entry name" value="Tet_transcr_reg_TetR-rel_C_sf"/>
</dbReference>
<keyword evidence="8" id="KW-1185">Reference proteome</keyword>
<dbReference type="RefSeq" id="WP_378531626.1">
    <property type="nucleotide sequence ID" value="NZ_JBHSBH010000006.1"/>
</dbReference>
<reference evidence="8" key="1">
    <citation type="journal article" date="2019" name="Int. J. Syst. Evol. Microbiol.">
        <title>The Global Catalogue of Microorganisms (GCM) 10K type strain sequencing project: providing services to taxonomists for standard genome sequencing and annotation.</title>
        <authorList>
            <consortium name="The Broad Institute Genomics Platform"/>
            <consortium name="The Broad Institute Genome Sequencing Center for Infectious Disease"/>
            <person name="Wu L."/>
            <person name="Ma J."/>
        </authorList>
    </citation>
    <scope>NUCLEOTIDE SEQUENCE [LARGE SCALE GENOMIC DNA]</scope>
    <source>
        <strain evidence="8">TBRC 1826</strain>
    </source>
</reference>
<dbReference type="Proteomes" id="UP001595847">
    <property type="component" value="Unassembled WGS sequence"/>
</dbReference>
<dbReference type="SUPFAM" id="SSF46689">
    <property type="entry name" value="Homeodomain-like"/>
    <property type="match status" value="1"/>
</dbReference>
<dbReference type="SUPFAM" id="SSF48498">
    <property type="entry name" value="Tetracyclin repressor-like, C-terminal domain"/>
    <property type="match status" value="1"/>
</dbReference>
<evidence type="ECO:0000256" key="4">
    <source>
        <dbReference type="PROSITE-ProRule" id="PRU00335"/>
    </source>
</evidence>
<keyword evidence="2 4" id="KW-0238">DNA-binding</keyword>
<dbReference type="EMBL" id="JBHSBH010000006">
    <property type="protein sequence ID" value="MFC3995975.1"/>
    <property type="molecule type" value="Genomic_DNA"/>
</dbReference>
<accession>A0ABV8FIM4</accession>
<dbReference type="Pfam" id="PF02909">
    <property type="entry name" value="TetR_C_1"/>
    <property type="match status" value="1"/>
</dbReference>
<evidence type="ECO:0000256" key="1">
    <source>
        <dbReference type="ARBA" id="ARBA00023015"/>
    </source>
</evidence>
<feature type="DNA-binding region" description="H-T-H motif" evidence="4">
    <location>
        <begin position="104"/>
        <end position="123"/>
    </location>
</feature>
<evidence type="ECO:0000259" key="6">
    <source>
        <dbReference type="PROSITE" id="PS50977"/>
    </source>
</evidence>
<sequence>MPKCVQCGRELTIPPRGRKPLYCSRACQARAHRERVKARDDAGTGPGGAPESAAADSGAPLPGHQEAGDGVPADAPRPGSTLSREVIVRAAVRIADTEGLEALSMRHIARELDANVMSLYHYIDGKDELIDLMVEAVFSEDAQGAETTAPRSWRAELEATARWEWSLYSTHPWVLEVIATVQPPLVPGVLAGVERGLGALDGLGLDPATAHRVYLSLSGLIQGLALLRVSEIATERRGGVPLSQWRAVKVPAVLEELGTENYPRQAALRNNPEEIADLEEIFEFGLRRLLDGFAVFVEERGARTSRPLPGGPGPALGLDRR</sequence>
<feature type="region of interest" description="Disordered" evidence="5">
    <location>
        <begin position="34"/>
        <end position="82"/>
    </location>
</feature>
<dbReference type="InterPro" id="IPR001647">
    <property type="entry name" value="HTH_TetR"/>
</dbReference>
<dbReference type="PROSITE" id="PS50977">
    <property type="entry name" value="HTH_TETR_2"/>
    <property type="match status" value="1"/>
</dbReference>
<dbReference type="Gene3D" id="1.10.357.10">
    <property type="entry name" value="Tetracycline Repressor, domain 2"/>
    <property type="match status" value="1"/>
</dbReference>
<keyword evidence="3" id="KW-0804">Transcription</keyword>
<dbReference type="InterPro" id="IPR050109">
    <property type="entry name" value="HTH-type_TetR-like_transc_reg"/>
</dbReference>
<dbReference type="InterPro" id="IPR009057">
    <property type="entry name" value="Homeodomain-like_sf"/>
</dbReference>
<protein>
    <submittedName>
        <fullName evidence="7">TetR/AcrR family transcriptional regulator</fullName>
    </submittedName>
</protein>
<dbReference type="Gene3D" id="1.10.10.60">
    <property type="entry name" value="Homeodomain-like"/>
    <property type="match status" value="1"/>
</dbReference>
<name>A0ABV8FIM4_9ACTN</name>
<evidence type="ECO:0000313" key="7">
    <source>
        <dbReference type="EMBL" id="MFC3995975.1"/>
    </source>
</evidence>
<dbReference type="InterPro" id="IPR004111">
    <property type="entry name" value="Repressor_TetR_C"/>
</dbReference>
<dbReference type="Pfam" id="PF00440">
    <property type="entry name" value="TetR_N"/>
    <property type="match status" value="1"/>
</dbReference>
<dbReference type="PANTHER" id="PTHR30055:SF151">
    <property type="entry name" value="TRANSCRIPTIONAL REGULATORY PROTEIN"/>
    <property type="match status" value="1"/>
</dbReference>
<comment type="caution">
    <text evidence="7">The sequence shown here is derived from an EMBL/GenBank/DDBJ whole genome shotgun (WGS) entry which is preliminary data.</text>
</comment>